<dbReference type="EMBL" id="AP014800">
    <property type="protein sequence ID" value="BAQ69961.1"/>
    <property type="molecule type" value="Genomic_DNA"/>
</dbReference>
<dbReference type="AlphaFoldDB" id="A0A0D6B4G8"/>
<keyword evidence="3" id="KW-0812">Transmembrane</keyword>
<evidence type="ECO:0000256" key="1">
    <source>
        <dbReference type="SAM" id="Coils"/>
    </source>
</evidence>
<feature type="coiled-coil region" evidence="1">
    <location>
        <begin position="503"/>
        <end position="609"/>
    </location>
</feature>
<feature type="transmembrane region" description="Helical" evidence="3">
    <location>
        <begin position="154"/>
        <end position="174"/>
    </location>
</feature>
<accession>A0A0D6B4G8</accession>
<feature type="transmembrane region" description="Helical" evidence="3">
    <location>
        <begin position="35"/>
        <end position="54"/>
    </location>
</feature>
<feature type="region of interest" description="Disordered" evidence="2">
    <location>
        <begin position="692"/>
        <end position="733"/>
    </location>
</feature>
<dbReference type="KEGG" id="rsu:NHU_02814"/>
<gene>
    <name evidence="4" type="ORF">NHU_02814</name>
</gene>
<evidence type="ECO:0008006" key="6">
    <source>
        <dbReference type="Google" id="ProtNLM"/>
    </source>
</evidence>
<reference evidence="4 5" key="1">
    <citation type="submission" date="2015-02" db="EMBL/GenBank/DDBJ databases">
        <title>Genome sequene of Rhodovulum sulfidophilum DSM 2351.</title>
        <authorList>
            <person name="Nagao N."/>
        </authorList>
    </citation>
    <scope>NUCLEOTIDE SEQUENCE [LARGE SCALE GENOMIC DNA]</scope>
    <source>
        <strain evidence="4 5">DSM 2351</strain>
    </source>
</reference>
<dbReference type="NCBIfam" id="TIGR02302">
    <property type="entry name" value="aProt_lowcomp"/>
    <property type="match status" value="1"/>
</dbReference>
<feature type="compositionally biased region" description="Basic and acidic residues" evidence="2">
    <location>
        <begin position="708"/>
        <end position="732"/>
    </location>
</feature>
<evidence type="ECO:0000256" key="3">
    <source>
        <dbReference type="SAM" id="Phobius"/>
    </source>
</evidence>
<feature type="region of interest" description="Disordered" evidence="2">
    <location>
        <begin position="647"/>
        <end position="680"/>
    </location>
</feature>
<dbReference type="eggNOG" id="COG0419">
    <property type="taxonomic scope" value="Bacteria"/>
</dbReference>
<feature type="compositionally biased region" description="Basic and acidic residues" evidence="2">
    <location>
        <begin position="656"/>
        <end position="668"/>
    </location>
</feature>
<keyword evidence="3" id="KW-1133">Transmembrane helix</keyword>
<organism evidence="4 5">
    <name type="scientific">Rhodovulum sulfidophilum</name>
    <name type="common">Rhodobacter sulfidophilus</name>
    <dbReference type="NCBI Taxonomy" id="35806"/>
    <lineage>
        <taxon>Bacteria</taxon>
        <taxon>Pseudomonadati</taxon>
        <taxon>Pseudomonadota</taxon>
        <taxon>Alphaproteobacteria</taxon>
        <taxon>Rhodobacterales</taxon>
        <taxon>Paracoccaceae</taxon>
        <taxon>Rhodovulum</taxon>
    </lineage>
</organism>
<evidence type="ECO:0000256" key="2">
    <source>
        <dbReference type="SAM" id="MobiDB-lite"/>
    </source>
</evidence>
<dbReference type="InterPro" id="IPR012683">
    <property type="entry name" value="CHP02302_TM"/>
</dbReference>
<proteinExistence type="predicted"/>
<dbReference type="PATRIC" id="fig|35806.4.peg.2891"/>
<feature type="region of interest" description="Disordered" evidence="2">
    <location>
        <begin position="753"/>
        <end position="804"/>
    </location>
</feature>
<keyword evidence="1" id="KW-0175">Coiled coil</keyword>
<protein>
    <recommendedName>
        <fullName evidence="6">TIGR02302 family protein</fullName>
    </recommendedName>
</protein>
<evidence type="ECO:0000313" key="5">
    <source>
        <dbReference type="Proteomes" id="UP000064912"/>
    </source>
</evidence>
<sequence>MTDSTPRPDDTLAELRWPLRLTWAGLLAERLSRAFWPPASLVLLVAAALAFGAHDLLSPAAAFAIGGALLAALLGTLVYGLRSFRRPGRAEALDRLDRSLPGRPIAALSDSQAIGAGDPASEAVWRAHVTRMAARARAARAVAPDLRLSSRDPYGLRHVALIAFTVALIFGSFLRVASVADLGKGGPALASGPSWEGWIEPPAYTAKPAIYLNDISDTRLAVPQGSRVTLRLYGAVGALDVIETVSGREAGAEGAAAAPAGTDAMARSFEVVRDGRVEIDGSGGRSWQIVLSPDIRPEVRLTGENDVTADGEMRQPFSASDDYGVTTGEATITLDLAAVERRYGLAAEPDPRAPLVLDLPMPISGDRRQFTETLVENLSQHPWAGLPVQLELAVEDALGQRGVSAPAAMVLPGRRFFDPLARAVVEQRQALLWARSNAREVAQILRAISYRPDEIFRDESAYLQLRVAIRRLERAAPGLTAETQAELAGALWDIAVLIEDGDLSDAAERLRRAQERLSEAMRNGASDAEIAQLMDELREATRDYMRQLAEQQQDEDRQQAQNGEMQELTGDQLQQMLDRLQQLMEEGRMAEAQQLLQMLQQMMENMQVTQGPGGDSPGQQAMEGLAETLRDQQGLSDDAFRDLQEQFNPGQQGQGEGRDGEGEQDRADPGQGGEGGQQSLAERQEALRRELERQQQTLPGLGASPESEGTREALDRAGRAMDEAERSLRDNDLAGALDDQARAMEALREGMRNLGEALAQNRQQRGEDGQGRGRADAGGERRDPLGRAPGSTGQVGTEDSMLQGEDVYRRARDLLDEIRRRSGEQNRPDLELDYLRRLLERF</sequence>
<evidence type="ECO:0000313" key="4">
    <source>
        <dbReference type="EMBL" id="BAQ69961.1"/>
    </source>
</evidence>
<feature type="transmembrane region" description="Helical" evidence="3">
    <location>
        <begin position="60"/>
        <end position="81"/>
    </location>
</feature>
<dbReference type="Pfam" id="PF13779">
    <property type="entry name" value="DUF4175"/>
    <property type="match status" value="1"/>
</dbReference>
<dbReference type="Proteomes" id="UP000064912">
    <property type="component" value="Chromosome"/>
</dbReference>
<name>A0A0D6B4G8_RHOSU</name>
<feature type="compositionally biased region" description="Basic and acidic residues" evidence="2">
    <location>
        <begin position="764"/>
        <end position="785"/>
    </location>
</feature>
<keyword evidence="3" id="KW-0472">Membrane</keyword>